<sequence length="170" mass="20375">MNIKAISKDEFYNKNVIYFNNILDGFNNYDYIQLSPKGTSYEEVEKSYLGFIEELFYLNNNKVIIDFYKNKLDENGIKFIENRVSNEDKKLFNSLINCGNKDSIFFEIRDDSYINLLTMLNLKEIFFISFYFDKIKSTLWGNYNYAFPLFYDNKESEEKYKKIAEQHGLL</sequence>
<protein>
    <submittedName>
        <fullName evidence="1">Uncharacterized protein</fullName>
    </submittedName>
</protein>
<accession>A0A6N2YAL2</accession>
<name>A0A6N2YAL2_9CLOT</name>
<evidence type="ECO:0000313" key="1">
    <source>
        <dbReference type="EMBL" id="VYT63775.1"/>
    </source>
</evidence>
<dbReference type="EMBL" id="CACRTO010000005">
    <property type="protein sequence ID" value="VYT63775.1"/>
    <property type="molecule type" value="Genomic_DNA"/>
</dbReference>
<organism evidence="1">
    <name type="scientific">Clostridium tertium</name>
    <dbReference type="NCBI Taxonomy" id="1559"/>
    <lineage>
        <taxon>Bacteria</taxon>
        <taxon>Bacillati</taxon>
        <taxon>Bacillota</taxon>
        <taxon>Clostridia</taxon>
        <taxon>Eubacteriales</taxon>
        <taxon>Clostridiaceae</taxon>
        <taxon>Clostridium</taxon>
    </lineage>
</organism>
<reference evidence="1" key="1">
    <citation type="submission" date="2019-11" db="EMBL/GenBank/DDBJ databases">
        <authorList>
            <person name="Feng L."/>
        </authorList>
    </citation>
    <scope>NUCLEOTIDE SEQUENCE</scope>
    <source>
        <strain evidence="1">CTertiumLFYP3</strain>
    </source>
</reference>
<proteinExistence type="predicted"/>
<gene>
    <name evidence="1" type="ORF">CTLFYP3_00313</name>
</gene>
<dbReference type="RefSeq" id="WP_156624314.1">
    <property type="nucleotide sequence ID" value="NZ_CACRTO010000005.1"/>
</dbReference>
<dbReference type="AlphaFoldDB" id="A0A6N2YAL2"/>